<dbReference type="EMBL" id="JBHLXD010000008">
    <property type="protein sequence ID" value="MFC0208019.1"/>
    <property type="molecule type" value="Genomic_DNA"/>
</dbReference>
<dbReference type="Pfam" id="PF07007">
    <property type="entry name" value="LprI"/>
    <property type="match status" value="1"/>
</dbReference>
<keyword evidence="1" id="KW-0732">Signal</keyword>
<feature type="chain" id="PRO_5045336735" evidence="1">
    <location>
        <begin position="22"/>
        <end position="138"/>
    </location>
</feature>
<dbReference type="InterPro" id="IPR009739">
    <property type="entry name" value="LprI-like_N"/>
</dbReference>
<dbReference type="RefSeq" id="WP_261519139.1">
    <property type="nucleotide sequence ID" value="NZ_JAODNW010000002.1"/>
</dbReference>
<dbReference type="Proteomes" id="UP001589755">
    <property type="component" value="Unassembled WGS sequence"/>
</dbReference>
<evidence type="ECO:0000313" key="3">
    <source>
        <dbReference type="EMBL" id="MFC0208019.1"/>
    </source>
</evidence>
<evidence type="ECO:0000313" key="4">
    <source>
        <dbReference type="Proteomes" id="UP001589755"/>
    </source>
</evidence>
<gene>
    <name evidence="3" type="ORF">ACFFJ2_06350</name>
</gene>
<sequence length="138" mass="14931">MRCAAILIAGVALVSPNFAFAQDMSKCIEMETQGGMTECAIAALNTSDKKLNELYKRIEARLSDDADTKKLLIQAQRDWIRFRDAECNFQTAGAAGGSIAPALVAMCMDGLTQSRIEDFEGYLNCEEGDLSCPIPAAN</sequence>
<reference evidence="3 4" key="1">
    <citation type="submission" date="2024-09" db="EMBL/GenBank/DDBJ databases">
        <authorList>
            <person name="Sun Q."/>
            <person name="Mori K."/>
        </authorList>
    </citation>
    <scope>NUCLEOTIDE SEQUENCE [LARGE SCALE GENOMIC DNA]</scope>
    <source>
        <strain evidence="3 4">CCM 8543</strain>
    </source>
</reference>
<protein>
    <submittedName>
        <fullName evidence="3">Lysozyme inhibitor LprI family protein</fullName>
    </submittedName>
</protein>
<feature type="domain" description="Lysozyme inhibitor LprI-like N-terminal" evidence="2">
    <location>
        <begin position="27"/>
        <end position="118"/>
    </location>
</feature>
<name>A0ABV6D5T6_9HYPH</name>
<comment type="caution">
    <text evidence="3">The sequence shown here is derived from an EMBL/GenBank/DDBJ whole genome shotgun (WGS) entry which is preliminary data.</text>
</comment>
<proteinExistence type="predicted"/>
<keyword evidence="4" id="KW-1185">Reference proteome</keyword>
<feature type="signal peptide" evidence="1">
    <location>
        <begin position="1"/>
        <end position="21"/>
    </location>
</feature>
<evidence type="ECO:0000256" key="1">
    <source>
        <dbReference type="SAM" id="SignalP"/>
    </source>
</evidence>
<organism evidence="3 4">
    <name type="scientific">Chelativorans intermedius</name>
    <dbReference type="NCBI Taxonomy" id="515947"/>
    <lineage>
        <taxon>Bacteria</taxon>
        <taxon>Pseudomonadati</taxon>
        <taxon>Pseudomonadota</taxon>
        <taxon>Alphaproteobacteria</taxon>
        <taxon>Hyphomicrobiales</taxon>
        <taxon>Phyllobacteriaceae</taxon>
        <taxon>Chelativorans</taxon>
    </lineage>
</organism>
<dbReference type="Gene3D" id="1.20.1270.180">
    <property type="match status" value="1"/>
</dbReference>
<evidence type="ECO:0000259" key="2">
    <source>
        <dbReference type="Pfam" id="PF07007"/>
    </source>
</evidence>
<accession>A0ABV6D5T6</accession>